<dbReference type="Pfam" id="PF03358">
    <property type="entry name" value="FMN_red"/>
    <property type="match status" value="1"/>
</dbReference>
<dbReference type="RefSeq" id="WP_148897806.1">
    <property type="nucleotide sequence ID" value="NZ_VNHY01000001.1"/>
</dbReference>
<evidence type="ECO:0000313" key="2">
    <source>
        <dbReference type="EMBL" id="TYP95128.1"/>
    </source>
</evidence>
<reference evidence="2 3" key="1">
    <citation type="submission" date="2019-07" db="EMBL/GenBank/DDBJ databases">
        <title>Genomic Encyclopedia of Archaeal and Bacterial Type Strains, Phase II (KMG-II): from individual species to whole genera.</title>
        <authorList>
            <person name="Goeker M."/>
        </authorList>
    </citation>
    <scope>NUCLEOTIDE SEQUENCE [LARGE SCALE GENOMIC DNA]</scope>
    <source>
        <strain evidence="2 3">DSM 21935</strain>
    </source>
</reference>
<evidence type="ECO:0000259" key="1">
    <source>
        <dbReference type="Pfam" id="PF03358"/>
    </source>
</evidence>
<comment type="caution">
    <text evidence="2">The sequence shown here is derived from an EMBL/GenBank/DDBJ whole genome shotgun (WGS) entry which is preliminary data.</text>
</comment>
<dbReference type="EMBL" id="VNHY01000001">
    <property type="protein sequence ID" value="TYP95128.1"/>
    <property type="molecule type" value="Genomic_DNA"/>
</dbReference>
<dbReference type="PANTHER" id="PTHR30543">
    <property type="entry name" value="CHROMATE REDUCTASE"/>
    <property type="match status" value="1"/>
</dbReference>
<dbReference type="GO" id="GO:0016491">
    <property type="term" value="F:oxidoreductase activity"/>
    <property type="evidence" value="ECO:0007669"/>
    <property type="project" value="InterPro"/>
</dbReference>
<dbReference type="PANTHER" id="PTHR30543:SF21">
    <property type="entry name" value="NAD(P)H-DEPENDENT FMN REDUCTASE LOT6"/>
    <property type="match status" value="1"/>
</dbReference>
<accession>A0A5D3YPG8</accession>
<evidence type="ECO:0000313" key="3">
    <source>
        <dbReference type="Proteomes" id="UP000324595"/>
    </source>
</evidence>
<dbReference type="Gene3D" id="3.40.50.360">
    <property type="match status" value="1"/>
</dbReference>
<proteinExistence type="predicted"/>
<dbReference type="GO" id="GO:0005829">
    <property type="term" value="C:cytosol"/>
    <property type="evidence" value="ECO:0007669"/>
    <property type="project" value="TreeGrafter"/>
</dbReference>
<keyword evidence="3" id="KW-1185">Reference proteome</keyword>
<feature type="domain" description="NADPH-dependent FMN reductase-like" evidence="1">
    <location>
        <begin position="4"/>
        <end position="148"/>
    </location>
</feature>
<sequence length="192" mass="22115">MDYNIAVIYGSVRHHRKGMRAARFITEQCINRDHDATLVDPTDFDLPLLDKMYKEFEDGEAPDKLEQLAQIIRKADGYIIVSAEYNHSIPPALSNLLDHFLEEYFFKPSGIVCYSKGHFGGVRAAMQLRSMLAEMGMSSIPSILPIPKITEAFTKDGIPNDDAYYKRSAQFLDEFEWYLRALKKEREHDTPY</sequence>
<protein>
    <submittedName>
        <fullName evidence="2">NAD(P)H-dependent FMN reductase</fullName>
    </submittedName>
</protein>
<dbReference type="SUPFAM" id="SSF52218">
    <property type="entry name" value="Flavoproteins"/>
    <property type="match status" value="1"/>
</dbReference>
<gene>
    <name evidence="2" type="ORF">LX73_0423</name>
</gene>
<dbReference type="OrthoDB" id="9812295at2"/>
<dbReference type="Proteomes" id="UP000324595">
    <property type="component" value="Unassembled WGS sequence"/>
</dbReference>
<dbReference type="InterPro" id="IPR050712">
    <property type="entry name" value="NAD(P)H-dep_reductase"/>
</dbReference>
<name>A0A5D3YPG8_9BACT</name>
<dbReference type="GO" id="GO:0010181">
    <property type="term" value="F:FMN binding"/>
    <property type="evidence" value="ECO:0007669"/>
    <property type="project" value="TreeGrafter"/>
</dbReference>
<dbReference type="AlphaFoldDB" id="A0A5D3YPG8"/>
<dbReference type="InterPro" id="IPR005025">
    <property type="entry name" value="FMN_Rdtase-like_dom"/>
</dbReference>
<dbReference type="InterPro" id="IPR029039">
    <property type="entry name" value="Flavoprotein-like_sf"/>
</dbReference>
<organism evidence="2 3">
    <name type="scientific">Fodinibius salinus</name>
    <dbReference type="NCBI Taxonomy" id="860790"/>
    <lineage>
        <taxon>Bacteria</taxon>
        <taxon>Pseudomonadati</taxon>
        <taxon>Balneolota</taxon>
        <taxon>Balneolia</taxon>
        <taxon>Balneolales</taxon>
        <taxon>Balneolaceae</taxon>
        <taxon>Fodinibius</taxon>
    </lineage>
</organism>